<dbReference type="Pfam" id="PF04453">
    <property type="entry name" value="LptD"/>
    <property type="match status" value="1"/>
</dbReference>
<sequence precursor="true">MSFPPAREIALRVALAVSAMSAAAQAADSSPVRVQLDSVMKLEIGRAQPANDAASFVTADQIEGNPEDELHLVGNAEIRRGGSVLRADRITYVQETDEVVATGNARISGQGASFSGPSMRFRITSREGSMEDAEWEYAPRNLRGCARNIRFVSGDRTTFEDVTLTTCKRDDESWFIKLNDLEIDEYDQTASGTGASLHFLGVPIFGSPWFSFPISKERRSGFLTPTYGMSSTRGVDVAVPYYFNLAPNYDYTFTPRLMSKRGVMLGNEARLKLRNLDAEVGLDYMPEDREVNEDRWGLRTQADFSKGKFGAHVNYNRVSDDDFISDFSGNIRESSESVLPQDYELTYTEKYWNAAVRVQKNQTLLTDDIDYVQKPYEREPQVEVRGYDGNFHGFEVATVLDATRFKHPDRIGGSRFVVDQQIAYPMQGAGWFVIPKGQFIGAWYDLTDLKGSGYVNDSPSRMSPIFSLDSGLVFERDTSWLGRDAFQTLEPRVFYAWSPYRDQSDIPIFDTSISDLNFATLFTENVFSGYDRVSEANQVSLVLSTRYIDKASGLELFRASIGQRQYFRDQRVQFLNTDEDRLWYKDSTGGDGRREDVRSDLLSSVGARLSKSVTASAVAQYSSAENRFVKANTGIQWSPRPMSSLGLFYRYNTASTDPDDRIKQIDFAMQWPLTDRFYGLFRYNYSLYRSKPIEVIGGFEYLHDCWTLRFAAQRYTTASNEQESNFFLQLELSGLGSIGTSPLSELRRNIKSYQTRDTVPGITSPYDYYE</sequence>
<feature type="chain" id="PRO_5016471113" description="LPS-assembly protein LptD" evidence="1">
    <location>
        <begin position="27"/>
        <end position="770"/>
    </location>
</feature>
<organism evidence="3 4">
    <name type="scientific">Sutterella megalosphaeroides</name>
    <dbReference type="NCBI Taxonomy" id="2494234"/>
    <lineage>
        <taxon>Bacteria</taxon>
        <taxon>Pseudomonadati</taxon>
        <taxon>Pseudomonadota</taxon>
        <taxon>Betaproteobacteria</taxon>
        <taxon>Burkholderiales</taxon>
        <taxon>Sutterellaceae</taxon>
        <taxon>Sutterella</taxon>
    </lineage>
</organism>
<comment type="similarity">
    <text evidence="1">Belongs to the LptD family.</text>
</comment>
<dbReference type="RefSeq" id="WP_120175813.1">
    <property type="nucleotide sequence ID" value="NZ_AP018786.1"/>
</dbReference>
<dbReference type="HAMAP" id="MF_01411">
    <property type="entry name" value="LPS_assembly_LptD"/>
    <property type="match status" value="1"/>
</dbReference>
<dbReference type="GO" id="GO:1990351">
    <property type="term" value="C:transporter complex"/>
    <property type="evidence" value="ECO:0007669"/>
    <property type="project" value="TreeGrafter"/>
</dbReference>
<feature type="domain" description="LptD C-terminal" evidence="2">
    <location>
        <begin position="298"/>
        <end position="676"/>
    </location>
</feature>
<keyword evidence="1" id="KW-0998">Cell outer membrane</keyword>
<proteinExistence type="inferred from homology"/>
<evidence type="ECO:0000256" key="1">
    <source>
        <dbReference type="HAMAP-Rule" id="MF_01411"/>
    </source>
</evidence>
<dbReference type="GO" id="GO:0015920">
    <property type="term" value="P:lipopolysaccharide transport"/>
    <property type="evidence" value="ECO:0007669"/>
    <property type="project" value="InterPro"/>
</dbReference>
<comment type="caution">
    <text evidence="1">Lacks conserved residue(s) required for the propagation of feature annotation.</text>
</comment>
<dbReference type="AlphaFoldDB" id="A0A2Z6I6R8"/>
<dbReference type="GO" id="GO:0043165">
    <property type="term" value="P:Gram-negative-bacterium-type cell outer membrane assembly"/>
    <property type="evidence" value="ECO:0007669"/>
    <property type="project" value="UniProtKB-UniRule"/>
</dbReference>
<comment type="subunit">
    <text evidence="1">Component of the lipopolysaccharide transport and assembly complex. Interacts with LptE and LptA.</text>
</comment>
<reference evidence="3 4" key="1">
    <citation type="journal article" date="2018" name="Int. J. Syst. Evol. Microbiol.">
        <title>Mesosutterella multiformis gen. nov., sp. nov., a member of the family Sutterellaceae and Sutterella megalosphaeroides sp. nov., isolated from human faeces.</title>
        <authorList>
            <person name="Sakamoto M."/>
            <person name="Ikeyama N."/>
            <person name="Kunihiro T."/>
            <person name="Iino T."/>
            <person name="Yuki M."/>
            <person name="Ohkuma M."/>
        </authorList>
    </citation>
    <scope>NUCLEOTIDE SEQUENCE [LARGE SCALE GENOMIC DNA]</scope>
    <source>
        <strain evidence="3 4">6FBBBH3</strain>
    </source>
</reference>
<dbReference type="Gene3D" id="2.60.450.10">
    <property type="entry name" value="Lipopolysaccharide (LPS) transport protein A like domain"/>
    <property type="match status" value="1"/>
</dbReference>
<comment type="subcellular location">
    <subcellularLocation>
        <location evidence="1">Cell outer membrane</location>
    </subcellularLocation>
</comment>
<feature type="signal peptide" evidence="1">
    <location>
        <begin position="1"/>
        <end position="26"/>
    </location>
</feature>
<evidence type="ECO:0000313" key="3">
    <source>
        <dbReference type="EMBL" id="BBF22141.1"/>
    </source>
</evidence>
<dbReference type="Proteomes" id="UP000271003">
    <property type="component" value="Chromosome"/>
</dbReference>
<dbReference type="InterPro" id="IPR050218">
    <property type="entry name" value="LptD"/>
</dbReference>
<keyword evidence="4" id="KW-1185">Reference proteome</keyword>
<keyword evidence="1" id="KW-0732">Signal</keyword>
<dbReference type="KEGG" id="sutt:SUTMEG_00320"/>
<name>A0A2Z6I6R8_9BURK</name>
<dbReference type="EMBL" id="AP018786">
    <property type="protein sequence ID" value="BBF22141.1"/>
    <property type="molecule type" value="Genomic_DNA"/>
</dbReference>
<comment type="function">
    <text evidence="1">Together with LptE, is involved in the assembly of lipopolysaccharide (LPS) at the surface of the outer membrane.</text>
</comment>
<gene>
    <name evidence="1 3" type="primary">lptD</name>
    <name evidence="3" type="ORF">SUTMEG_00320</name>
</gene>
<dbReference type="PANTHER" id="PTHR30189:SF1">
    <property type="entry name" value="LPS-ASSEMBLY PROTEIN LPTD"/>
    <property type="match status" value="1"/>
</dbReference>
<evidence type="ECO:0000313" key="4">
    <source>
        <dbReference type="Proteomes" id="UP000271003"/>
    </source>
</evidence>
<dbReference type="PANTHER" id="PTHR30189">
    <property type="entry name" value="LPS-ASSEMBLY PROTEIN"/>
    <property type="match status" value="1"/>
</dbReference>
<keyword evidence="1" id="KW-0472">Membrane</keyword>
<protein>
    <recommendedName>
        <fullName evidence="1">LPS-assembly protein LptD</fullName>
    </recommendedName>
</protein>
<dbReference type="InterPro" id="IPR020889">
    <property type="entry name" value="LipoPS_assembly_LptD"/>
</dbReference>
<dbReference type="InterPro" id="IPR007543">
    <property type="entry name" value="LptD_C"/>
</dbReference>
<dbReference type="OrthoDB" id="9760225at2"/>
<accession>A0A2Z6I6R8</accession>
<dbReference type="GO" id="GO:0009279">
    <property type="term" value="C:cell outer membrane"/>
    <property type="evidence" value="ECO:0007669"/>
    <property type="project" value="UniProtKB-SubCell"/>
</dbReference>
<evidence type="ECO:0000259" key="2">
    <source>
        <dbReference type="Pfam" id="PF04453"/>
    </source>
</evidence>